<keyword evidence="3" id="KW-0862">Zinc</keyword>
<keyword evidence="3" id="KW-0479">Metal-binding</keyword>
<dbReference type="PIRSF" id="PIRSF001235">
    <property type="entry name" value="Amidase_carbamoylase"/>
    <property type="match status" value="1"/>
</dbReference>
<geneLocation type="plasmid" evidence="5">
    <name>ptad1</name>
</geneLocation>
<feature type="binding site" evidence="3">
    <location>
        <position position="391"/>
    </location>
    <ligand>
        <name>Zn(2+)</name>
        <dbReference type="ChEBI" id="CHEBI:29105"/>
        <label>2</label>
    </ligand>
</feature>
<dbReference type="Gene3D" id="3.30.70.360">
    <property type="match status" value="1"/>
</dbReference>
<dbReference type="AlphaFoldDB" id="A0AAC9P0K6"/>
<evidence type="ECO:0000256" key="2">
    <source>
        <dbReference type="ARBA" id="ARBA00022801"/>
    </source>
</evidence>
<evidence type="ECO:0000256" key="3">
    <source>
        <dbReference type="PIRSR" id="PIRSR001235-1"/>
    </source>
</evidence>
<keyword evidence="5" id="KW-1185">Reference proteome</keyword>
<dbReference type="CDD" id="cd03884">
    <property type="entry name" value="M20_bAS"/>
    <property type="match status" value="1"/>
</dbReference>
<dbReference type="InterPro" id="IPR036264">
    <property type="entry name" value="Bact_exopeptidase_dim_dom"/>
</dbReference>
<evidence type="ECO:0000256" key="1">
    <source>
        <dbReference type="ARBA" id="ARBA00006153"/>
    </source>
</evidence>
<name>A0AAC9P0K6_9HYPH</name>
<protein>
    <submittedName>
        <fullName evidence="4">Zn-dependent hydrolase</fullName>
    </submittedName>
</protein>
<feature type="binding site" evidence="3">
    <location>
        <position position="102"/>
    </location>
    <ligand>
        <name>Zn(2+)</name>
        <dbReference type="ChEBI" id="CHEBI:29105"/>
        <label>1</label>
    </ligand>
</feature>
<dbReference type="PANTHER" id="PTHR32494:SF5">
    <property type="entry name" value="ALLANTOATE AMIDOHYDROLASE"/>
    <property type="match status" value="1"/>
</dbReference>
<dbReference type="NCBIfam" id="NF006769">
    <property type="entry name" value="PRK09290.1-3"/>
    <property type="match status" value="1"/>
</dbReference>
<sequence length="419" mass="45160">MASIPSSLPRDTRIDAERLWSTIERSAEIGLGREGGLSRLALSDADKEMRDVFVGWCREAGLVVTVDKVGNIFARRAGRENDLPPVVMGSHLDTQANGGRFDGIVGVLGALEVVRRLNDIGHVTRRPIEIVDWTNEEGGRFSPPMTASGCFAGAYSLDFVHGRPGDDGPTFGEELKRIGYLGEAPVGGRPLDAYFELHIEQGPILDAERIEVGVVTHAYASHGFLVAFRGETAHTGPWPMEKRRNALVAAARLLVAVDDIGWDHAATGGKATAARLTAWPNKAGILSDWAECVCDVRHDDPATAAVMAERVTRAVGEAAARAGCAAEILDRWQWGGRIFDADMVAGVRETARSLGYSHRDLPSQAGHDAYFLARVCPTAMIFTPCRGGITHNNNEFASRDELAPGVNVLLHAAVARADR</sequence>
<comment type="cofactor">
    <cofactor evidence="3">
        <name>Zn(2+)</name>
        <dbReference type="ChEBI" id="CHEBI:29105"/>
    </cofactor>
    <text evidence="3">Binds 2 Zn(2+) ions per subunit.</text>
</comment>
<dbReference type="InterPro" id="IPR002933">
    <property type="entry name" value="Peptidase_M20"/>
</dbReference>
<keyword evidence="2 4" id="KW-0378">Hydrolase</keyword>
<feature type="binding site" evidence="3">
    <location>
        <position position="137"/>
    </location>
    <ligand>
        <name>Zn(2+)</name>
        <dbReference type="ChEBI" id="CHEBI:29105"/>
        <label>2</label>
    </ligand>
</feature>
<feature type="binding site" evidence="3">
    <location>
        <position position="91"/>
    </location>
    <ligand>
        <name>Zn(2+)</name>
        <dbReference type="ChEBI" id="CHEBI:29105"/>
        <label>1</label>
    </ligand>
</feature>
<proteinExistence type="inferred from homology"/>
<dbReference type="GO" id="GO:0016813">
    <property type="term" value="F:hydrolase activity, acting on carbon-nitrogen (but not peptide) bonds, in linear amidines"/>
    <property type="evidence" value="ECO:0007669"/>
    <property type="project" value="InterPro"/>
</dbReference>
<evidence type="ECO:0000313" key="5">
    <source>
        <dbReference type="Proteomes" id="UP000182703"/>
    </source>
</evidence>
<keyword evidence="4" id="KW-0614">Plasmid</keyword>
<dbReference type="Pfam" id="PF01546">
    <property type="entry name" value="Peptidase_M20"/>
    <property type="match status" value="1"/>
</dbReference>
<comment type="similarity">
    <text evidence="1">Belongs to the peptidase M20 family.</text>
</comment>
<dbReference type="Proteomes" id="UP000182703">
    <property type="component" value="Plasmid pTAD1"/>
</dbReference>
<dbReference type="KEGG" id="cdq:BOQ54_17600"/>
<dbReference type="SUPFAM" id="SSF55031">
    <property type="entry name" value="Bacterial exopeptidase dimerisation domain"/>
    <property type="match status" value="1"/>
</dbReference>
<dbReference type="Gene3D" id="3.40.630.10">
    <property type="entry name" value="Zn peptidases"/>
    <property type="match status" value="1"/>
</dbReference>
<feature type="binding site" evidence="3">
    <location>
        <position position="102"/>
    </location>
    <ligand>
        <name>Zn(2+)</name>
        <dbReference type="ChEBI" id="CHEBI:29105"/>
        <label>2</label>
    </ligand>
</feature>
<feature type="binding site" evidence="3">
    <location>
        <position position="198"/>
    </location>
    <ligand>
        <name>Zn(2+)</name>
        <dbReference type="ChEBI" id="CHEBI:29105"/>
        <label>1</label>
    </ligand>
</feature>
<evidence type="ECO:0000313" key="4">
    <source>
        <dbReference type="EMBL" id="APF39323.1"/>
    </source>
</evidence>
<accession>A0AAC9P0K6</accession>
<dbReference type="RefSeq" id="WP_063188947.1">
    <property type="nucleotide sequence ID" value="NZ_CP018096.1"/>
</dbReference>
<dbReference type="InterPro" id="IPR010158">
    <property type="entry name" value="Amidase_Cbmase"/>
</dbReference>
<dbReference type="SUPFAM" id="SSF53187">
    <property type="entry name" value="Zn-dependent exopeptidases"/>
    <property type="match status" value="1"/>
</dbReference>
<gene>
    <name evidence="4" type="ORF">BOQ54_17600</name>
</gene>
<dbReference type="EMBL" id="CP018096">
    <property type="protein sequence ID" value="APF39323.1"/>
    <property type="molecule type" value="Genomic_DNA"/>
</dbReference>
<dbReference type="GO" id="GO:0046872">
    <property type="term" value="F:metal ion binding"/>
    <property type="evidence" value="ECO:0007669"/>
    <property type="project" value="UniProtKB-KW"/>
</dbReference>
<reference evidence="4 5" key="1">
    <citation type="submission" date="2016-11" db="EMBL/GenBank/DDBJ databases">
        <title>Complete genome sequence of the aerobically denitrifying bacterium Chelatococcus daeguensis TAD1.</title>
        <authorList>
            <person name="Yang Y."/>
            <person name="Huang S."/>
            <person name="Lin E."/>
        </authorList>
    </citation>
    <scope>NUCLEOTIDE SEQUENCE [LARGE SCALE GENOMIC DNA]</scope>
    <source>
        <strain evidence="4 5">TAD1</strain>
        <plasmid evidence="5">ptad1</plasmid>
    </source>
</reference>
<organism evidence="4 5">
    <name type="scientific">Chelatococcus daeguensis</name>
    <dbReference type="NCBI Taxonomy" id="444444"/>
    <lineage>
        <taxon>Bacteria</taxon>
        <taxon>Pseudomonadati</taxon>
        <taxon>Pseudomonadota</taxon>
        <taxon>Alphaproteobacteria</taxon>
        <taxon>Hyphomicrobiales</taxon>
        <taxon>Chelatococcaceae</taxon>
        <taxon>Chelatococcus</taxon>
    </lineage>
</organism>
<dbReference type="PANTHER" id="PTHR32494">
    <property type="entry name" value="ALLANTOATE DEIMINASE-RELATED"/>
    <property type="match status" value="1"/>
</dbReference>
<dbReference type="NCBIfam" id="TIGR01879">
    <property type="entry name" value="hydantase"/>
    <property type="match status" value="1"/>
</dbReference>